<keyword evidence="4" id="KW-1185">Reference proteome</keyword>
<feature type="domain" description="Purine catabolism PurC-like" evidence="1">
    <location>
        <begin position="10"/>
        <end position="129"/>
    </location>
</feature>
<evidence type="ECO:0000259" key="1">
    <source>
        <dbReference type="Pfam" id="PF07905"/>
    </source>
</evidence>
<dbReference type="InterPro" id="IPR012914">
    <property type="entry name" value="PucR_dom"/>
</dbReference>
<dbReference type="Proteomes" id="UP000676456">
    <property type="component" value="Unassembled WGS sequence"/>
</dbReference>
<protein>
    <submittedName>
        <fullName evidence="3">PucR family transcriptional regulator</fullName>
    </submittedName>
</protein>
<dbReference type="AlphaFoldDB" id="A0A942UIQ0"/>
<dbReference type="PANTHER" id="PTHR33744">
    <property type="entry name" value="CARBOHYDRATE DIACID REGULATOR"/>
    <property type="match status" value="1"/>
</dbReference>
<reference evidence="3 4" key="1">
    <citation type="submission" date="2021-05" db="EMBL/GenBank/DDBJ databases">
        <title>Novel Bacillus species.</title>
        <authorList>
            <person name="Liu G."/>
        </authorList>
    </citation>
    <scope>NUCLEOTIDE SEQUENCE [LARGE SCALE GENOMIC DNA]</scope>
    <source>
        <strain evidence="3 4">FJAT-49682</strain>
    </source>
</reference>
<comment type="caution">
    <text evidence="3">The sequence shown here is derived from an EMBL/GenBank/DDBJ whole genome shotgun (WGS) entry which is preliminary data.</text>
</comment>
<proteinExistence type="predicted"/>
<dbReference type="Pfam" id="PF13556">
    <property type="entry name" value="HTH_30"/>
    <property type="match status" value="1"/>
</dbReference>
<dbReference type="InterPro" id="IPR042070">
    <property type="entry name" value="PucR_C-HTH_sf"/>
</dbReference>
<evidence type="ECO:0000313" key="3">
    <source>
        <dbReference type="EMBL" id="MBS4221375.1"/>
    </source>
</evidence>
<evidence type="ECO:0000313" key="4">
    <source>
        <dbReference type="Proteomes" id="UP000676456"/>
    </source>
</evidence>
<sequence>MLKSYITVKDILQRKHFESIEVIAGTEGLDRLVKWVHVVEVTNIRNLLNGNELILSTGIAWKEKKEHFVSLLEQLIESQASGLCIEIGTYTSSIPQEIIDIANRAQFPIILFNKEVPFVEITQDIHALLINRQYQMISDLERYSQALNKKLLTIEHYVEILKFIHQYLQVQVTIVFSNKEIQFIPDVIEHKRKTLLNIIEIKDAALKASSQTARVPIHLLGRNYAELIIISEERSLTEYDQLILDRTGTALAQLFLRDLYVEEKRRVEEVAWLTEWLDGEKSKEAINEYLAYHTPNIKPKGAIVCVCKLDTYEKYSNIDLTYFKLYFRTIFEQQGFALFAIEKRNTLVFIIINERSTSTWKSRMEEGIHRLKNSESQKKNHQLKQLIGIGKYESELTNIHKSYQTALETIRIQARLSSESESCFYDDLHIFRIIYLLNKHLDLSEIAHEYLEPVINHDKKYNGKLFDTLKAYLSCNGSKQETAKRLFIVRQTLYHRLQKLETLLGEDFMEPRKRLAIEFMIVSYDYLISSKQIKEKDREAH</sequence>
<dbReference type="EMBL" id="JAGYPN010000001">
    <property type="protein sequence ID" value="MBS4221375.1"/>
    <property type="molecule type" value="Genomic_DNA"/>
</dbReference>
<dbReference type="Pfam" id="PF07905">
    <property type="entry name" value="PucR"/>
    <property type="match status" value="1"/>
</dbReference>
<accession>A0A942UIQ0</accession>
<dbReference type="InterPro" id="IPR051448">
    <property type="entry name" value="CdaR-like_regulators"/>
</dbReference>
<organism evidence="3 4">
    <name type="scientific">Lederbergia citrea</name>
    <dbReference type="NCBI Taxonomy" id="2833581"/>
    <lineage>
        <taxon>Bacteria</taxon>
        <taxon>Bacillati</taxon>
        <taxon>Bacillota</taxon>
        <taxon>Bacilli</taxon>
        <taxon>Bacillales</taxon>
        <taxon>Bacillaceae</taxon>
        <taxon>Lederbergia</taxon>
    </lineage>
</organism>
<evidence type="ECO:0000259" key="2">
    <source>
        <dbReference type="Pfam" id="PF13556"/>
    </source>
</evidence>
<dbReference type="InterPro" id="IPR025736">
    <property type="entry name" value="PucR_C-HTH_dom"/>
</dbReference>
<feature type="domain" description="PucR C-terminal helix-turn-helix" evidence="2">
    <location>
        <begin position="465"/>
        <end position="519"/>
    </location>
</feature>
<gene>
    <name evidence="3" type="ORF">KHA91_01215</name>
</gene>
<name>A0A942UIQ0_9BACI</name>
<dbReference type="Gene3D" id="1.10.10.2840">
    <property type="entry name" value="PucR C-terminal helix-turn-helix domain"/>
    <property type="match status" value="1"/>
</dbReference>